<protein>
    <recommendedName>
        <fullName evidence="5">unspecific monooxygenase</fullName>
        <ecNumber evidence="5">1.14.14.1</ecNumber>
    </recommendedName>
</protein>
<evidence type="ECO:0000256" key="10">
    <source>
        <dbReference type="ARBA" id="ARBA00023002"/>
    </source>
</evidence>
<dbReference type="AlphaFoldDB" id="A0AAD8DQQ0"/>
<keyword evidence="8" id="KW-0256">Endoplasmic reticulum</keyword>
<dbReference type="PANTHER" id="PTHR24292:SF54">
    <property type="entry name" value="CYP9F3-RELATED"/>
    <property type="match status" value="1"/>
</dbReference>
<evidence type="ECO:0000256" key="12">
    <source>
        <dbReference type="ARBA" id="ARBA00023033"/>
    </source>
</evidence>
<evidence type="ECO:0000256" key="7">
    <source>
        <dbReference type="ARBA" id="ARBA00022723"/>
    </source>
</evidence>
<dbReference type="InterPro" id="IPR036396">
    <property type="entry name" value="Cyt_P450_sf"/>
</dbReference>
<evidence type="ECO:0000256" key="16">
    <source>
        <dbReference type="SAM" id="Phobius"/>
    </source>
</evidence>
<name>A0AAD8DQQ0_MYTSE</name>
<dbReference type="FunFam" id="1.10.630.10:FF:000182">
    <property type="entry name" value="Cytochrome P450 3A4"/>
    <property type="match status" value="1"/>
</dbReference>
<dbReference type="InterPro" id="IPR002401">
    <property type="entry name" value="Cyt_P450_E_grp-I"/>
</dbReference>
<comment type="caution">
    <text evidence="17">The sequence shown here is derived from an EMBL/GenBank/DDBJ whole genome shotgun (WGS) entry which is preliminary data.</text>
</comment>
<keyword evidence="16" id="KW-1133">Transmembrane helix</keyword>
<keyword evidence="12" id="KW-0503">Monooxygenase</keyword>
<evidence type="ECO:0000256" key="5">
    <source>
        <dbReference type="ARBA" id="ARBA00012109"/>
    </source>
</evidence>
<keyword evidence="16" id="KW-0812">Transmembrane</keyword>
<dbReference type="SUPFAM" id="SSF48264">
    <property type="entry name" value="Cytochrome P450"/>
    <property type="match status" value="2"/>
</dbReference>
<comment type="cofactor">
    <cofactor evidence="1 15">
        <name>heme</name>
        <dbReference type="ChEBI" id="CHEBI:30413"/>
    </cofactor>
</comment>
<comment type="subcellular location">
    <subcellularLocation>
        <location evidence="3">Endoplasmic reticulum membrane</location>
        <topology evidence="3">Peripheral membrane protein</topology>
    </subcellularLocation>
    <subcellularLocation>
        <location evidence="2">Microsome membrane</location>
        <topology evidence="2">Peripheral membrane protein</topology>
    </subcellularLocation>
</comment>
<dbReference type="PROSITE" id="PS00086">
    <property type="entry name" value="CYTOCHROME_P450"/>
    <property type="match status" value="1"/>
</dbReference>
<evidence type="ECO:0000256" key="2">
    <source>
        <dbReference type="ARBA" id="ARBA00004174"/>
    </source>
</evidence>
<evidence type="ECO:0000313" key="17">
    <source>
        <dbReference type="EMBL" id="KAJ8714505.1"/>
    </source>
</evidence>
<evidence type="ECO:0000256" key="14">
    <source>
        <dbReference type="ARBA" id="ARBA00047827"/>
    </source>
</evidence>
<dbReference type="CDD" id="cd11056">
    <property type="entry name" value="CYP6-like"/>
    <property type="match status" value="2"/>
</dbReference>
<dbReference type="PANTHER" id="PTHR24292">
    <property type="entry name" value="CYTOCHROME P450"/>
    <property type="match status" value="1"/>
</dbReference>
<dbReference type="Pfam" id="PF00067">
    <property type="entry name" value="p450"/>
    <property type="match status" value="2"/>
</dbReference>
<dbReference type="GO" id="GO:0020037">
    <property type="term" value="F:heme binding"/>
    <property type="evidence" value="ECO:0007669"/>
    <property type="project" value="InterPro"/>
</dbReference>
<accession>A0AAD8DQQ0</accession>
<dbReference type="PRINTS" id="PR00463">
    <property type="entry name" value="EP450I"/>
</dbReference>
<evidence type="ECO:0000256" key="6">
    <source>
        <dbReference type="ARBA" id="ARBA00022617"/>
    </source>
</evidence>
<comment type="catalytic activity">
    <reaction evidence="14">
        <text>an organic molecule + reduced [NADPH--hemoprotein reductase] + O2 = an alcohol + oxidized [NADPH--hemoprotein reductase] + H2O + H(+)</text>
        <dbReference type="Rhea" id="RHEA:17149"/>
        <dbReference type="Rhea" id="RHEA-COMP:11964"/>
        <dbReference type="Rhea" id="RHEA-COMP:11965"/>
        <dbReference type="ChEBI" id="CHEBI:15377"/>
        <dbReference type="ChEBI" id="CHEBI:15378"/>
        <dbReference type="ChEBI" id="CHEBI:15379"/>
        <dbReference type="ChEBI" id="CHEBI:30879"/>
        <dbReference type="ChEBI" id="CHEBI:57618"/>
        <dbReference type="ChEBI" id="CHEBI:58210"/>
        <dbReference type="ChEBI" id="CHEBI:142491"/>
        <dbReference type="EC" id="1.14.14.1"/>
    </reaction>
</comment>
<evidence type="ECO:0000256" key="3">
    <source>
        <dbReference type="ARBA" id="ARBA00004406"/>
    </source>
</evidence>
<organism evidence="17 18">
    <name type="scientific">Mythimna separata</name>
    <name type="common">Oriental armyworm</name>
    <name type="synonym">Pseudaletia separata</name>
    <dbReference type="NCBI Taxonomy" id="271217"/>
    <lineage>
        <taxon>Eukaryota</taxon>
        <taxon>Metazoa</taxon>
        <taxon>Ecdysozoa</taxon>
        <taxon>Arthropoda</taxon>
        <taxon>Hexapoda</taxon>
        <taxon>Insecta</taxon>
        <taxon>Pterygota</taxon>
        <taxon>Neoptera</taxon>
        <taxon>Endopterygota</taxon>
        <taxon>Lepidoptera</taxon>
        <taxon>Glossata</taxon>
        <taxon>Ditrysia</taxon>
        <taxon>Noctuoidea</taxon>
        <taxon>Noctuidae</taxon>
        <taxon>Noctuinae</taxon>
        <taxon>Hadenini</taxon>
        <taxon>Mythimna</taxon>
    </lineage>
</organism>
<keyword evidence="7 15" id="KW-0479">Metal-binding</keyword>
<evidence type="ECO:0000256" key="13">
    <source>
        <dbReference type="ARBA" id="ARBA00023136"/>
    </source>
</evidence>
<evidence type="ECO:0000313" key="18">
    <source>
        <dbReference type="Proteomes" id="UP001231518"/>
    </source>
</evidence>
<proteinExistence type="inferred from homology"/>
<feature type="transmembrane region" description="Helical" evidence="16">
    <location>
        <begin position="6"/>
        <end position="22"/>
    </location>
</feature>
<keyword evidence="11 15" id="KW-0408">Iron</keyword>
<evidence type="ECO:0000256" key="15">
    <source>
        <dbReference type="PIRSR" id="PIRSR602401-1"/>
    </source>
</evidence>
<reference evidence="17" key="1">
    <citation type="submission" date="2023-03" db="EMBL/GenBank/DDBJ databases">
        <title>Chromosome-level genomes of two armyworms, Mythimna separata and Mythimna loreyi, provide insights into the biosynthesis and reception of sex pheromones.</title>
        <authorList>
            <person name="Zhao H."/>
        </authorList>
    </citation>
    <scope>NUCLEOTIDE SEQUENCE</scope>
    <source>
        <strain evidence="17">BeijingLab</strain>
        <tissue evidence="17">Pupa</tissue>
    </source>
</reference>
<evidence type="ECO:0000256" key="11">
    <source>
        <dbReference type="ARBA" id="ARBA00023004"/>
    </source>
</evidence>
<dbReference type="GO" id="GO:0005789">
    <property type="term" value="C:endoplasmic reticulum membrane"/>
    <property type="evidence" value="ECO:0007669"/>
    <property type="project" value="UniProtKB-SubCell"/>
</dbReference>
<keyword evidence="18" id="KW-1185">Reference proteome</keyword>
<dbReference type="EMBL" id="JARGEI010000019">
    <property type="protein sequence ID" value="KAJ8714505.1"/>
    <property type="molecule type" value="Genomic_DNA"/>
</dbReference>
<dbReference type="InterPro" id="IPR050476">
    <property type="entry name" value="Insect_CytP450_Detox"/>
</dbReference>
<comment type="similarity">
    <text evidence="4">Belongs to the cytochrome P450 family.</text>
</comment>
<dbReference type="EC" id="1.14.14.1" evidence="5"/>
<keyword evidence="10" id="KW-0560">Oxidoreductase</keyword>
<dbReference type="Gene3D" id="1.10.630.10">
    <property type="entry name" value="Cytochrome P450"/>
    <property type="match status" value="2"/>
</dbReference>
<gene>
    <name evidence="17" type="ORF">PYW07_002730</name>
</gene>
<dbReference type="GO" id="GO:0016712">
    <property type="term" value="F:oxidoreductase activity, acting on paired donors, with incorporation or reduction of molecular oxygen, reduced flavin or flavoprotein as one donor, and incorporation of one atom of oxygen"/>
    <property type="evidence" value="ECO:0007669"/>
    <property type="project" value="UniProtKB-EC"/>
</dbReference>
<evidence type="ECO:0000256" key="9">
    <source>
        <dbReference type="ARBA" id="ARBA00022848"/>
    </source>
</evidence>
<evidence type="ECO:0000256" key="1">
    <source>
        <dbReference type="ARBA" id="ARBA00001971"/>
    </source>
</evidence>
<evidence type="ECO:0000256" key="4">
    <source>
        <dbReference type="ARBA" id="ARBA00010617"/>
    </source>
</evidence>
<keyword evidence="6 15" id="KW-0349">Heme</keyword>
<keyword evidence="13 16" id="KW-0472">Membrane</keyword>
<feature type="binding site" description="axial binding residue" evidence="15">
    <location>
        <position position="839"/>
    </location>
    <ligand>
        <name>heme</name>
        <dbReference type="ChEBI" id="CHEBI:30413"/>
    </ligand>
    <ligandPart>
        <name>Fe</name>
        <dbReference type="ChEBI" id="CHEBI:18248"/>
    </ligandPart>
</feature>
<dbReference type="FunFam" id="1.10.630.10:FF:000042">
    <property type="entry name" value="Cytochrome P450"/>
    <property type="match status" value="1"/>
</dbReference>
<sequence length="898" mass="102651">MLFFYLPVGIAVLVFALYYYFTRTFNYWRSRNVPGPEPTVFVGNLKESTLRKKNLGIVIQELYDAYPNEKVVGIYRMTTPCLLIRDLDIIKHIMIKDFDVFSDRGVELSKQGLGQNLFHADGETWKALRNRFTPIFTSGKLKNMFYLIDEGADAFVEHLRKECEKQKEFEVHSLIQTYTLSTISACAFGVNYDSLSDKKQILELIDELLTSVSYGIELDMMYPGLLKSLNLSVIPSSVQKFFKNLVETIISQRNGKPSGRNDFMDLILELRQMGEVNTSKFGNSVSSLEITVDVMAAQAFVFYVGGYETSATTMAYMMYQLALNPDIQNKLTAEIDQVVQANDGKITYETVKEMKYLTKVFDETLRMYSIVEPLQRKAVREYKIPGTDVVIEKDMIVIISPRGLTVLVSALYYYFTRTFNYWKSRNVPGPEPTIFFGNMKESALRRKNKGVEMQEIYEMFPNEKVVGIYRMTTPCLLIRDLDILKHIFVKDFEVFTDRGVEFSKQGLGQNLFHADGETWRALRNRFTPIFTSGKLKSMYYLMHTGANQFLDYVATECQSKKEFEVHSLVQTYTLSTISACAFGVNFDCLSDKLEALKLVDKFISEPSFANELDMMYPGLLASLNLSIIPTPIQKFFKFLVDDIIAQRNGKPSGRHDFMDLILELRELGEVNNAKFGNSAATVEITDDVIAAQAFVFYVAGYETSATTMAYLMYQLALNQDVQDKLRAEVDAVIEAHNGEVTYETMKDMKYLNKVFDETLRMYSIVEPLQRRAIKDYKVPGTDLVIEKNTTVLISPRGIQYDEKYYPKPEVFNPDRFDADEVGKRHPCAYLPFGLGPRNCIGMRFARLQSQLCIAMMLSKFIVEPSKNTDRNLKVAPDRFIIGPDGGIPLNVIPRKLKA</sequence>
<dbReference type="GO" id="GO:0005506">
    <property type="term" value="F:iron ion binding"/>
    <property type="evidence" value="ECO:0007669"/>
    <property type="project" value="InterPro"/>
</dbReference>
<dbReference type="InterPro" id="IPR017972">
    <property type="entry name" value="Cyt_P450_CS"/>
</dbReference>
<keyword evidence="9" id="KW-0492">Microsome</keyword>
<evidence type="ECO:0000256" key="8">
    <source>
        <dbReference type="ARBA" id="ARBA00022824"/>
    </source>
</evidence>
<dbReference type="PRINTS" id="PR00385">
    <property type="entry name" value="P450"/>
</dbReference>
<dbReference type="Proteomes" id="UP001231518">
    <property type="component" value="Chromosome 13"/>
</dbReference>
<dbReference type="InterPro" id="IPR001128">
    <property type="entry name" value="Cyt_P450"/>
</dbReference>